<name>A0A517LF92_9PEZI</name>
<dbReference type="GO" id="GO:0035361">
    <property type="term" value="C:Cul8-RING ubiquitin ligase complex"/>
    <property type="evidence" value="ECO:0007669"/>
    <property type="project" value="TreeGrafter"/>
</dbReference>
<feature type="domain" description="BRCT" evidence="2">
    <location>
        <begin position="350"/>
        <end position="433"/>
    </location>
</feature>
<evidence type="ECO:0000313" key="3">
    <source>
        <dbReference type="EMBL" id="QDS74312.1"/>
    </source>
</evidence>
<dbReference type="Pfam" id="PF16589">
    <property type="entry name" value="BRCT_2"/>
    <property type="match status" value="1"/>
</dbReference>
<dbReference type="GO" id="GO:0006302">
    <property type="term" value="P:double-strand break repair"/>
    <property type="evidence" value="ECO:0007669"/>
    <property type="project" value="TreeGrafter"/>
</dbReference>
<dbReference type="AlphaFoldDB" id="A0A517LF92"/>
<accession>A0A517LF92</accession>
<dbReference type="CDD" id="cd18438">
    <property type="entry name" value="BRCT_BRC1_like_rpt4"/>
    <property type="match status" value="1"/>
</dbReference>
<dbReference type="SUPFAM" id="SSF52113">
    <property type="entry name" value="BRCT domain"/>
    <property type="match status" value="5"/>
</dbReference>
<dbReference type="GO" id="GO:0005634">
    <property type="term" value="C:nucleus"/>
    <property type="evidence" value="ECO:0007669"/>
    <property type="project" value="TreeGrafter"/>
</dbReference>
<keyword evidence="4" id="KW-1185">Reference proteome</keyword>
<dbReference type="Pfam" id="PF16770">
    <property type="entry name" value="RTT107_BRCT_5"/>
    <property type="match status" value="1"/>
</dbReference>
<evidence type="ECO:0000256" key="1">
    <source>
        <dbReference type="SAM" id="MobiDB-lite"/>
    </source>
</evidence>
<dbReference type="STRING" id="50376.A0A517LF92"/>
<dbReference type="SMART" id="SM00292">
    <property type="entry name" value="BRCT"/>
    <property type="match status" value="5"/>
</dbReference>
<proteinExistence type="predicted"/>
<dbReference type="CDD" id="cd18437">
    <property type="entry name" value="BRCT_BRC1_like_rpt3"/>
    <property type="match status" value="1"/>
</dbReference>
<feature type="region of interest" description="Disordered" evidence="1">
    <location>
        <begin position="458"/>
        <end position="587"/>
    </location>
</feature>
<dbReference type="InterPro" id="IPR053036">
    <property type="entry name" value="CellCycle_DNARepair_Reg"/>
</dbReference>
<dbReference type="EMBL" id="CP042195">
    <property type="protein sequence ID" value="QDS74312.1"/>
    <property type="molecule type" value="Genomic_DNA"/>
</dbReference>
<reference evidence="3 4" key="1">
    <citation type="submission" date="2019-07" db="EMBL/GenBank/DDBJ databases">
        <title>Finished genome of Venturia effusa.</title>
        <authorList>
            <person name="Young C.A."/>
            <person name="Cox M.P."/>
            <person name="Ganley A.R.D."/>
            <person name="David W.J."/>
        </authorList>
    </citation>
    <scope>NUCLEOTIDE SEQUENCE [LARGE SCALE GENOMIC DNA]</scope>
    <source>
        <strain evidence="4">albino</strain>
    </source>
</reference>
<dbReference type="PANTHER" id="PTHR47667">
    <property type="entry name" value="REGULATOR OF TY1 TRANSPOSITION PROTEIN 107"/>
    <property type="match status" value="1"/>
</dbReference>
<feature type="region of interest" description="Disordered" evidence="1">
    <location>
        <begin position="207"/>
        <end position="241"/>
    </location>
</feature>
<dbReference type="OrthoDB" id="342264at2759"/>
<dbReference type="CDD" id="cd17743">
    <property type="entry name" value="BRCT_BRC1_like_rpt5"/>
    <property type="match status" value="1"/>
</dbReference>
<feature type="domain" description="BRCT" evidence="2">
    <location>
        <begin position="111"/>
        <end position="202"/>
    </location>
</feature>
<evidence type="ECO:0000313" key="4">
    <source>
        <dbReference type="Proteomes" id="UP000316270"/>
    </source>
</evidence>
<dbReference type="InterPro" id="IPR036420">
    <property type="entry name" value="BRCT_dom_sf"/>
</dbReference>
<evidence type="ECO:0000259" key="2">
    <source>
        <dbReference type="PROSITE" id="PS50172"/>
    </source>
</evidence>
<gene>
    <name evidence="3" type="ORF">FKW77_003986</name>
</gene>
<dbReference type="Pfam" id="PF12738">
    <property type="entry name" value="PTCB-BRCT"/>
    <property type="match status" value="1"/>
</dbReference>
<feature type="compositionally biased region" description="Basic and acidic residues" evidence="1">
    <location>
        <begin position="607"/>
        <end position="620"/>
    </location>
</feature>
<feature type="domain" description="BRCT" evidence="2">
    <location>
        <begin position="12"/>
        <end position="111"/>
    </location>
</feature>
<dbReference type="PROSITE" id="PS50172">
    <property type="entry name" value="BRCT"/>
    <property type="match status" value="3"/>
</dbReference>
<protein>
    <recommendedName>
        <fullName evidence="2">BRCT domain-containing protein</fullName>
    </recommendedName>
</protein>
<dbReference type="Gene3D" id="3.40.50.10190">
    <property type="entry name" value="BRCT domain"/>
    <property type="match status" value="5"/>
</dbReference>
<feature type="region of interest" description="Disordered" evidence="1">
    <location>
        <begin position="607"/>
        <end position="664"/>
    </location>
</feature>
<dbReference type="GO" id="GO:1990683">
    <property type="term" value="P:DNA double-strand break attachment to nuclear envelope"/>
    <property type="evidence" value="ECO:0007669"/>
    <property type="project" value="TreeGrafter"/>
</dbReference>
<dbReference type="CDD" id="cd18436">
    <property type="entry name" value="BRCT_BRC1_like_rpt2"/>
    <property type="match status" value="1"/>
</dbReference>
<dbReference type="CDD" id="cd00027">
    <property type="entry name" value="BRCT"/>
    <property type="match status" value="1"/>
</dbReference>
<feature type="compositionally biased region" description="Acidic residues" evidence="1">
    <location>
        <begin position="641"/>
        <end position="654"/>
    </location>
</feature>
<dbReference type="InterPro" id="IPR001357">
    <property type="entry name" value="BRCT_dom"/>
</dbReference>
<sequence>MSRPEQQDEVPQGPGIFHDAIFTIIPSDGLKGEELQELADLLVEGGGNYQQLDPETNRIADIKELTLIISTTADFPDYKRALESFVHVVKPSYIQHCIERGKQMNPRQYSPDHNMFMSDVVIACGSIPPGDQEAIAGGVIAMGGTYSQAMSKLVTHLIVLADDDSRSKTARDKNLKCKVLIPHWFDDCLRLGRRIREEPYMFPDPEILYQQRNPKPPKPQISEDVKGASSPHPVHMPTPDLSFSGSTRRLTVFKDRKLILSDDLAISTSLRRVLEDLITTGGGHVVEGLNECDTLVCQYREGEQYITASQAGREVGNLGWLYHMITHNQWTLPTRRLLHYPVPKNGVPGFAEFTISVSNYAGESRLYLENLVKACGGAFTKTMRQDNTHLITAHTASEKCDAAREWNIELVNHLWLEESYAQHRVAALTTKKYTHFPPRTNLGEIVGQTRIDRQVVEKYFYPRPTEKKGKRTSKLSSDAPNMPQESSNLESLETIDTATPPEAREGTDNMDVDEEPPAAVQKGKRGRPSKTAVTDDEQEPPATAAKARRSKTEPGLKTPALRKFVDSEKENVTPGTNGSRGAKARAMSKLHDAAADIALYDKERKRVGGVTHGRDRRESTIDPDTPAGKEKRGRKRQSTEMEAEADEETEEEAPAAEKRGKRVKSGEKLPGIEYRMVLTGYQRWLDDPKSETTERNTLRNLGISIVEDTTKVDILCAPKIVRTKKFISALARAPYVVSTSFLDFCLKNQKVPDPDKFTLQDRDTEEKTGIKLKESIENAEKNNGQLLQGWQIFCTSDVTGGFDTYKTIIEANGGVAMLYKGRTAMNVSKRSFNGGPARAGAVESQGPDDGNTLYLISGEKPSEVGLWDKFKQMAKAVDMVPVIARSDWMISVAMRQLIHWDDKWKL</sequence>
<dbReference type="PANTHER" id="PTHR47667:SF1">
    <property type="entry name" value="REGULATOR OF TY1 TRANSPOSITION PROTEIN 107"/>
    <property type="match status" value="1"/>
</dbReference>
<dbReference type="Proteomes" id="UP000316270">
    <property type="component" value="Chromosome 11"/>
</dbReference>
<feature type="compositionally biased region" description="Polar residues" evidence="1">
    <location>
        <begin position="474"/>
        <end position="497"/>
    </location>
</feature>
<dbReference type="Pfam" id="PF00533">
    <property type="entry name" value="BRCT"/>
    <property type="match status" value="1"/>
</dbReference>
<dbReference type="FunFam" id="3.40.50.10190:FF:000048">
    <property type="entry name" value="DNA repair protein Rtt107"/>
    <property type="match status" value="1"/>
</dbReference>
<organism evidence="3 4">
    <name type="scientific">Venturia effusa</name>
    <dbReference type="NCBI Taxonomy" id="50376"/>
    <lineage>
        <taxon>Eukaryota</taxon>
        <taxon>Fungi</taxon>
        <taxon>Dikarya</taxon>
        <taxon>Ascomycota</taxon>
        <taxon>Pezizomycotina</taxon>
        <taxon>Dothideomycetes</taxon>
        <taxon>Pleosporomycetidae</taxon>
        <taxon>Venturiales</taxon>
        <taxon>Venturiaceae</taxon>
        <taxon>Venturia</taxon>
    </lineage>
</organism>